<keyword evidence="1" id="KW-0479">Metal-binding</keyword>
<dbReference type="OrthoDB" id="1773at2759"/>
<gene>
    <name evidence="4" type="primary">8239315</name>
    <name evidence="3" type="ORF">Phum_PHUM125630</name>
</gene>
<dbReference type="HOGENOM" id="CLU_1201094_0_0_1"/>
<dbReference type="Gene3D" id="3.20.20.60">
    <property type="entry name" value="Phosphoenolpyruvate-binding domains"/>
    <property type="match status" value="1"/>
</dbReference>
<dbReference type="PANTHER" id="PTHR11105:SF0">
    <property type="entry name" value="CITRAMALYL-COA LYASE, MITOCHONDRIAL"/>
    <property type="match status" value="1"/>
</dbReference>
<dbReference type="SUPFAM" id="SSF51621">
    <property type="entry name" value="Phosphoenolpyruvate/pyruvate domain"/>
    <property type="match status" value="1"/>
</dbReference>
<dbReference type="InParanoid" id="E0VDV6"/>
<dbReference type="EMBL" id="AAZO01001476">
    <property type="status" value="NOT_ANNOTATED_CDS"/>
    <property type="molecule type" value="Genomic_DNA"/>
</dbReference>
<dbReference type="InterPro" id="IPR040442">
    <property type="entry name" value="Pyrv_kinase-like_dom_sf"/>
</dbReference>
<name>E0VDV6_PEDHC</name>
<dbReference type="VEuPathDB" id="VectorBase:PHUM125630"/>
<dbReference type="InterPro" id="IPR040186">
    <property type="entry name" value="Citramalyl-CoA_lyase"/>
</dbReference>
<dbReference type="PANTHER" id="PTHR11105">
    <property type="entry name" value="CITRATE LYASE SUBUNIT BETA-RELATED"/>
    <property type="match status" value="1"/>
</dbReference>
<organism>
    <name type="scientific">Pediculus humanus subsp. corporis</name>
    <name type="common">Body louse</name>
    <dbReference type="NCBI Taxonomy" id="121224"/>
    <lineage>
        <taxon>Eukaryota</taxon>
        <taxon>Metazoa</taxon>
        <taxon>Ecdysozoa</taxon>
        <taxon>Arthropoda</taxon>
        <taxon>Hexapoda</taxon>
        <taxon>Insecta</taxon>
        <taxon>Pterygota</taxon>
        <taxon>Neoptera</taxon>
        <taxon>Paraneoptera</taxon>
        <taxon>Psocodea</taxon>
        <taxon>Troctomorpha</taxon>
        <taxon>Phthiraptera</taxon>
        <taxon>Anoplura</taxon>
        <taxon>Pediculidae</taxon>
        <taxon>Pediculus</taxon>
    </lineage>
</organism>
<dbReference type="AlphaFoldDB" id="E0VDV6"/>
<dbReference type="InterPro" id="IPR005000">
    <property type="entry name" value="Aldolase/citrate-lyase_domain"/>
</dbReference>
<evidence type="ECO:0000313" key="3">
    <source>
        <dbReference type="EMBL" id="EEB11562.1"/>
    </source>
</evidence>
<dbReference type="KEGG" id="phu:Phum_PHUM125630"/>
<reference evidence="3" key="2">
    <citation type="submission" date="2007-04" db="EMBL/GenBank/DDBJ databases">
        <title>The genome of the human body louse.</title>
        <authorList>
            <consortium name="The Human Body Louse Genome Consortium"/>
            <person name="Kirkness E."/>
            <person name="Walenz B."/>
            <person name="Hass B."/>
            <person name="Bruggner R."/>
            <person name="Strausberg R."/>
        </authorList>
    </citation>
    <scope>NUCLEOTIDE SEQUENCE</scope>
    <source>
        <strain evidence="3">USDA</strain>
    </source>
</reference>
<dbReference type="Proteomes" id="UP000009046">
    <property type="component" value="Unassembled WGS sequence"/>
</dbReference>
<evidence type="ECO:0000259" key="2">
    <source>
        <dbReference type="Pfam" id="PF03328"/>
    </source>
</evidence>
<evidence type="ECO:0000256" key="1">
    <source>
        <dbReference type="ARBA" id="ARBA00022723"/>
    </source>
</evidence>
<dbReference type="GO" id="GO:0106064">
    <property type="term" value="P:regulation of cobalamin metabolic process"/>
    <property type="evidence" value="ECO:0007669"/>
    <property type="project" value="TreeGrafter"/>
</dbReference>
<feature type="domain" description="HpcH/HpaI aldolase/citrate lyase" evidence="2">
    <location>
        <begin position="37"/>
        <end position="183"/>
    </location>
</feature>
<dbReference type="RefSeq" id="XP_002424300.1">
    <property type="nucleotide sequence ID" value="XM_002424255.1"/>
</dbReference>
<keyword evidence="5" id="KW-1185">Reference proteome</keyword>
<dbReference type="InterPro" id="IPR015813">
    <property type="entry name" value="Pyrv/PenolPyrv_kinase-like_dom"/>
</dbReference>
<accession>E0VDV6</accession>
<proteinExistence type="predicted"/>
<dbReference type="EMBL" id="DS235088">
    <property type="protein sequence ID" value="EEB11562.1"/>
    <property type="molecule type" value="Genomic_DNA"/>
</dbReference>
<reference evidence="3" key="1">
    <citation type="submission" date="2007-04" db="EMBL/GenBank/DDBJ databases">
        <title>Annotation of Pediculus humanus corporis strain USDA.</title>
        <authorList>
            <person name="Kirkness E."/>
            <person name="Hannick L."/>
            <person name="Hass B."/>
            <person name="Bruggner R."/>
            <person name="Lawson D."/>
            <person name="Bidwell S."/>
            <person name="Joardar V."/>
            <person name="Caler E."/>
            <person name="Walenz B."/>
            <person name="Inman J."/>
            <person name="Schobel S."/>
            <person name="Galinsky K."/>
            <person name="Amedeo P."/>
            <person name="Strausberg R."/>
        </authorList>
    </citation>
    <scope>NUCLEOTIDE SEQUENCE</scope>
    <source>
        <strain evidence="3">USDA</strain>
    </source>
</reference>
<dbReference type="STRING" id="121224.E0VDV6"/>
<dbReference type="CTD" id="8239315"/>
<dbReference type="eggNOG" id="ENOG502QQPK">
    <property type="taxonomic scope" value="Eukaryota"/>
</dbReference>
<protein>
    <submittedName>
        <fullName evidence="3 4">Citrate lyase beta chain, putative</fullName>
    </submittedName>
</protein>
<evidence type="ECO:0000313" key="4">
    <source>
        <dbReference type="EnsemblMetazoa" id="PHUM125630-PA"/>
    </source>
</evidence>
<dbReference type="GO" id="GO:0047777">
    <property type="term" value="F:(S)-citramalyl-CoA lyase activity"/>
    <property type="evidence" value="ECO:0007669"/>
    <property type="project" value="TreeGrafter"/>
</dbReference>
<dbReference type="EnsemblMetazoa" id="PHUM125630-RA">
    <property type="protein sequence ID" value="PHUM125630-PA"/>
    <property type="gene ID" value="PHUM125630"/>
</dbReference>
<dbReference type="GO" id="GO:0046872">
    <property type="term" value="F:metal ion binding"/>
    <property type="evidence" value="ECO:0007669"/>
    <property type="project" value="UniProtKB-KW"/>
</dbReference>
<evidence type="ECO:0000313" key="5">
    <source>
        <dbReference type="Proteomes" id="UP000009046"/>
    </source>
</evidence>
<dbReference type="Pfam" id="PF03328">
    <property type="entry name" value="HpcH_HpaI"/>
    <property type="match status" value="1"/>
</dbReference>
<sequence>MVLQTISKSFYRKTPNLLLFNYYNLPKLIVRNCTVRRALFYVPGSNERKLKKATTEFKVDCIVMDCEDGVAMNQKENARNNIKNFLDNGPVSRSQPEWSVRINPVVEKELCEKDIDVLLSAKNLPISICLPKVHHVDHLQWFSEKVWTALVKRPENDRGPLKLIIFIESPTAVMNLREICQKALDLSTMVPLIPVALVLGTFTFEDTMIDMPSVKQAQNIMETAKAAGKIE</sequence>
<dbReference type="EMBL" id="AAZO01001477">
    <property type="status" value="NOT_ANNOTATED_CDS"/>
    <property type="molecule type" value="Genomic_DNA"/>
</dbReference>
<dbReference type="GeneID" id="8239315"/>
<reference evidence="4" key="3">
    <citation type="submission" date="2020-05" db="UniProtKB">
        <authorList>
            <consortium name="EnsemblMetazoa"/>
        </authorList>
    </citation>
    <scope>IDENTIFICATION</scope>
    <source>
        <strain evidence="4">USDA</strain>
    </source>
</reference>
<keyword evidence="3" id="KW-0456">Lyase</keyword>